<proteinExistence type="predicted"/>
<gene>
    <name evidence="2" type="ORF">LTR25_003978</name>
</gene>
<name>A0AAV9Q9U1_9PEZI</name>
<evidence type="ECO:0000256" key="1">
    <source>
        <dbReference type="ARBA" id="ARBA00023002"/>
    </source>
</evidence>
<dbReference type="EMBL" id="JAXLQG010000006">
    <property type="protein sequence ID" value="KAK5538436.1"/>
    <property type="molecule type" value="Genomic_DNA"/>
</dbReference>
<accession>A0AAV9Q9U1</accession>
<dbReference type="PANTHER" id="PTHR47534">
    <property type="entry name" value="YALI0E05731P"/>
    <property type="match status" value="1"/>
</dbReference>
<dbReference type="GO" id="GO:0016491">
    <property type="term" value="F:oxidoreductase activity"/>
    <property type="evidence" value="ECO:0007669"/>
    <property type="project" value="UniProtKB-KW"/>
</dbReference>
<dbReference type="AlphaFoldDB" id="A0AAV9Q9U1"/>
<reference evidence="2 3" key="1">
    <citation type="submission" date="2023-06" db="EMBL/GenBank/DDBJ databases">
        <title>Black Yeasts Isolated from many extreme environments.</title>
        <authorList>
            <person name="Coleine C."/>
            <person name="Stajich J.E."/>
            <person name="Selbmann L."/>
        </authorList>
    </citation>
    <scope>NUCLEOTIDE SEQUENCE [LARGE SCALE GENOMIC DNA]</scope>
    <source>
        <strain evidence="2 3">CCFEE 5887</strain>
    </source>
</reference>
<dbReference type="PANTHER" id="PTHR47534:SF3">
    <property type="entry name" value="ALCOHOL DEHYDROGENASE-LIKE C-TERMINAL DOMAIN-CONTAINING PROTEIN"/>
    <property type="match status" value="1"/>
</dbReference>
<dbReference type="SUPFAM" id="SSF51735">
    <property type="entry name" value="NAD(P)-binding Rossmann-fold domains"/>
    <property type="match status" value="1"/>
</dbReference>
<keyword evidence="1" id="KW-0560">Oxidoreductase</keyword>
<evidence type="ECO:0000313" key="3">
    <source>
        <dbReference type="Proteomes" id="UP001345827"/>
    </source>
</evidence>
<dbReference type="Proteomes" id="UP001345827">
    <property type="component" value="Unassembled WGS sequence"/>
</dbReference>
<evidence type="ECO:0000313" key="2">
    <source>
        <dbReference type="EMBL" id="KAK5538436.1"/>
    </source>
</evidence>
<dbReference type="InterPro" id="IPR036291">
    <property type="entry name" value="NAD(P)-bd_dom_sf"/>
</dbReference>
<comment type="caution">
    <text evidence="2">The sequence shown here is derived from an EMBL/GenBank/DDBJ whole genome shotgun (WGS) entry which is preliminary data.</text>
</comment>
<dbReference type="Gene3D" id="3.40.50.720">
    <property type="entry name" value="NAD(P)-binding Rossmann-like Domain"/>
    <property type="match status" value="1"/>
</dbReference>
<dbReference type="InterPro" id="IPR052228">
    <property type="entry name" value="Sec_Metab_Biosynth_Oxidored"/>
</dbReference>
<protein>
    <submittedName>
        <fullName evidence="2">Uncharacterized protein</fullName>
    </submittedName>
</protein>
<keyword evidence="3" id="KW-1185">Reference proteome</keyword>
<sequence length="361" mass="39426">MVQLDIVRSHNAAIFQNQHTVAVFAGATSGLGEATLRSLASSHGKQGKGLRVYVVGRKKASFDRVVADCKRLCPAGQFCFIQATDLALLQDVDKACAEITKQEQENATGEPARVDLLCMSQGDFTFSPHQDTKEGIEFRFSLLYYSRMKFIVNLMPLLQASRRPAHVISVFAAGGEGNLYLDDLSLRDPKHYGMAATRSHVAYLHTFFMEYLATQHPGRLSLVHVFPGLVMTPAFKNPGVPVAMKAVFTLFNPIIRLLTTPLAEAGDRILFLASPDRFPAKQTTEINSKSSVPTVPGPKVDMVTGSDGVMGSGAYSVDIKGNPVKNEQSYKNYRGQGVGEKLVAHTLKAFEDIKAGKVFQD</sequence>
<organism evidence="2 3">
    <name type="scientific">Vermiconidia calcicola</name>
    <dbReference type="NCBI Taxonomy" id="1690605"/>
    <lineage>
        <taxon>Eukaryota</taxon>
        <taxon>Fungi</taxon>
        <taxon>Dikarya</taxon>
        <taxon>Ascomycota</taxon>
        <taxon>Pezizomycotina</taxon>
        <taxon>Dothideomycetes</taxon>
        <taxon>Dothideomycetidae</taxon>
        <taxon>Mycosphaerellales</taxon>
        <taxon>Extremaceae</taxon>
        <taxon>Vermiconidia</taxon>
    </lineage>
</organism>